<accession>A0A428MI22</accession>
<keyword evidence="3 6" id="KW-1133">Transmembrane helix</keyword>
<evidence type="ECO:0000313" key="8">
    <source>
        <dbReference type="EMBL" id="RSL16585.1"/>
    </source>
</evidence>
<evidence type="ECO:0000256" key="3">
    <source>
        <dbReference type="ARBA" id="ARBA00022989"/>
    </source>
</evidence>
<organism evidence="8 9">
    <name type="scientific">Edaphobacter aggregans</name>
    <dbReference type="NCBI Taxonomy" id="570835"/>
    <lineage>
        <taxon>Bacteria</taxon>
        <taxon>Pseudomonadati</taxon>
        <taxon>Acidobacteriota</taxon>
        <taxon>Terriglobia</taxon>
        <taxon>Terriglobales</taxon>
        <taxon>Acidobacteriaceae</taxon>
        <taxon>Edaphobacter</taxon>
    </lineage>
</organism>
<feature type="compositionally biased region" description="Low complexity" evidence="5">
    <location>
        <begin position="156"/>
        <end position="169"/>
    </location>
</feature>
<dbReference type="RefSeq" id="WP_125485172.1">
    <property type="nucleotide sequence ID" value="NZ_RSDW01000001.1"/>
</dbReference>
<keyword evidence="2 6" id="KW-0812">Transmembrane</keyword>
<comment type="caution">
    <text evidence="8">The sequence shown here is derived from an EMBL/GenBank/DDBJ whole genome shotgun (WGS) entry which is preliminary data.</text>
</comment>
<dbReference type="AlphaFoldDB" id="A0A428MI22"/>
<proteinExistence type="predicted"/>
<feature type="domain" description="TonB C-terminal" evidence="7">
    <location>
        <begin position="257"/>
        <end position="350"/>
    </location>
</feature>
<feature type="transmembrane region" description="Helical" evidence="6">
    <location>
        <begin position="52"/>
        <end position="70"/>
    </location>
</feature>
<dbReference type="SUPFAM" id="SSF74653">
    <property type="entry name" value="TolA/TonB C-terminal domain"/>
    <property type="match status" value="1"/>
</dbReference>
<feature type="compositionally biased region" description="Basic and acidic residues" evidence="5">
    <location>
        <begin position="104"/>
        <end position="120"/>
    </location>
</feature>
<keyword evidence="4 6" id="KW-0472">Membrane</keyword>
<evidence type="ECO:0000256" key="6">
    <source>
        <dbReference type="SAM" id="Phobius"/>
    </source>
</evidence>
<sequence length="350" mass="38947">MPSLETPPKSAPPNTPVKVRTNRYGVLEEQELIHLLDALDDERARARFRESVYISIIIWLAIGWFVLYGPQVIFHQPRLINPADVLKQRDKELTFLDMPKDVSKQLEKKPTNVISDKDRTQQTTKPTLDKKTLEQLQAMRRAGAPESTPTPPAPQPQQAAPAPQQQTQQQPPPQPLPQHPPQQAIVEAPTPAPTRPNFSTPNQTAGDAIRQAAQQAARNHGQDGDYGASIPVAHQGLNTGVDILSDTMGVDFNPYLRKIIREIYNAWLPLIPEEAKPPLSKQGETLIRFTILPDGRIGAMNIDASTQDQALDRAAWGSITSVGQFPPLPSQFHGPNLELRIHYLVNKRPE</sequence>
<evidence type="ECO:0000256" key="2">
    <source>
        <dbReference type="ARBA" id="ARBA00022692"/>
    </source>
</evidence>
<gene>
    <name evidence="8" type="ORF">EDE15_2106</name>
</gene>
<dbReference type="InterPro" id="IPR006260">
    <property type="entry name" value="TonB/TolA_C"/>
</dbReference>
<feature type="compositionally biased region" description="Polar residues" evidence="5">
    <location>
        <begin position="196"/>
        <end position="205"/>
    </location>
</feature>
<dbReference type="GO" id="GO:0055085">
    <property type="term" value="P:transmembrane transport"/>
    <property type="evidence" value="ECO:0007669"/>
    <property type="project" value="InterPro"/>
</dbReference>
<evidence type="ECO:0000256" key="1">
    <source>
        <dbReference type="ARBA" id="ARBA00004167"/>
    </source>
</evidence>
<name>A0A428MI22_9BACT</name>
<feature type="compositionally biased region" description="Pro residues" evidence="5">
    <location>
        <begin position="170"/>
        <end position="180"/>
    </location>
</feature>
<dbReference type="GO" id="GO:0016020">
    <property type="term" value="C:membrane"/>
    <property type="evidence" value="ECO:0007669"/>
    <property type="project" value="UniProtKB-SubCell"/>
</dbReference>
<protein>
    <submittedName>
        <fullName evidence="8">TonB family protein</fullName>
    </submittedName>
</protein>
<dbReference type="Pfam" id="PF13103">
    <property type="entry name" value="TonB_2"/>
    <property type="match status" value="1"/>
</dbReference>
<evidence type="ECO:0000259" key="7">
    <source>
        <dbReference type="PROSITE" id="PS52015"/>
    </source>
</evidence>
<dbReference type="PROSITE" id="PS52015">
    <property type="entry name" value="TONB_CTD"/>
    <property type="match status" value="1"/>
</dbReference>
<evidence type="ECO:0000256" key="5">
    <source>
        <dbReference type="SAM" id="MobiDB-lite"/>
    </source>
</evidence>
<evidence type="ECO:0000256" key="4">
    <source>
        <dbReference type="ARBA" id="ARBA00023136"/>
    </source>
</evidence>
<feature type="region of interest" description="Disordered" evidence="5">
    <location>
        <begin position="104"/>
        <end position="226"/>
    </location>
</feature>
<comment type="subcellular location">
    <subcellularLocation>
        <location evidence="1">Membrane</location>
        <topology evidence="1">Single-pass membrane protein</topology>
    </subcellularLocation>
</comment>
<dbReference type="InterPro" id="IPR037682">
    <property type="entry name" value="TonB_C"/>
</dbReference>
<keyword evidence="9" id="KW-1185">Reference proteome</keyword>
<evidence type="ECO:0000313" key="9">
    <source>
        <dbReference type="Proteomes" id="UP000269669"/>
    </source>
</evidence>
<dbReference type="Proteomes" id="UP000269669">
    <property type="component" value="Unassembled WGS sequence"/>
</dbReference>
<reference evidence="8 9" key="1">
    <citation type="submission" date="2018-12" db="EMBL/GenBank/DDBJ databases">
        <title>Sequencing of bacterial isolates from soil warming experiment in Harvard Forest, Massachusetts, USA.</title>
        <authorList>
            <person name="Deangelis K."/>
        </authorList>
    </citation>
    <scope>NUCLEOTIDE SEQUENCE [LARGE SCALE GENOMIC DNA]</scope>
    <source>
        <strain evidence="8 9">EB153</strain>
    </source>
</reference>
<dbReference type="EMBL" id="RSDW01000001">
    <property type="protein sequence ID" value="RSL16585.1"/>
    <property type="molecule type" value="Genomic_DNA"/>
</dbReference>
<dbReference type="NCBIfam" id="TIGR01352">
    <property type="entry name" value="tonB_Cterm"/>
    <property type="match status" value="1"/>
</dbReference>
<dbReference type="OrthoDB" id="120429at2"/>
<dbReference type="Gene3D" id="3.30.1150.10">
    <property type="match status" value="1"/>
</dbReference>